<feature type="region of interest" description="Disordered" evidence="2">
    <location>
        <begin position="1462"/>
        <end position="1511"/>
    </location>
</feature>
<dbReference type="OrthoDB" id="6116385at2759"/>
<evidence type="ECO:0000259" key="3">
    <source>
        <dbReference type="Pfam" id="PF25817"/>
    </source>
</evidence>
<feature type="region of interest" description="Disordered" evidence="2">
    <location>
        <begin position="1209"/>
        <end position="1308"/>
    </location>
</feature>
<feature type="compositionally biased region" description="Basic and acidic residues" evidence="2">
    <location>
        <begin position="1029"/>
        <end position="1040"/>
    </location>
</feature>
<gene>
    <name evidence="5" type="primary">LOC106168898</name>
</gene>
<evidence type="ECO:0000256" key="2">
    <source>
        <dbReference type="SAM" id="MobiDB-lite"/>
    </source>
</evidence>
<feature type="compositionally biased region" description="Polar residues" evidence="2">
    <location>
        <begin position="1074"/>
        <end position="1083"/>
    </location>
</feature>
<dbReference type="RefSeq" id="XP_023930336.1">
    <property type="nucleotide sequence ID" value="XM_024074568.1"/>
</dbReference>
<dbReference type="InterPro" id="IPR057881">
    <property type="entry name" value="ICE1_C"/>
</dbReference>
<feature type="region of interest" description="Disordered" evidence="2">
    <location>
        <begin position="180"/>
        <end position="200"/>
    </location>
</feature>
<evidence type="ECO:0000256" key="1">
    <source>
        <dbReference type="SAM" id="Coils"/>
    </source>
</evidence>
<feature type="compositionally biased region" description="Basic and acidic residues" evidence="2">
    <location>
        <begin position="1089"/>
        <end position="1108"/>
    </location>
</feature>
<keyword evidence="1" id="KW-0175">Coiled coil</keyword>
<feature type="compositionally biased region" description="Basic and acidic residues" evidence="2">
    <location>
        <begin position="381"/>
        <end position="391"/>
    </location>
</feature>
<feature type="coiled-coil region" evidence="1">
    <location>
        <begin position="52"/>
        <end position="138"/>
    </location>
</feature>
<dbReference type="STRING" id="7574.A0A2R2MJD7"/>
<evidence type="ECO:0000313" key="4">
    <source>
        <dbReference type="Proteomes" id="UP000085678"/>
    </source>
</evidence>
<feature type="region of interest" description="Disordered" evidence="2">
    <location>
        <begin position="1061"/>
        <end position="1126"/>
    </location>
</feature>
<feature type="region of interest" description="Disordered" evidence="2">
    <location>
        <begin position="339"/>
        <end position="439"/>
    </location>
</feature>
<dbReference type="InParanoid" id="A0A2R2MJD7"/>
<feature type="region of interest" description="Disordered" evidence="2">
    <location>
        <begin position="583"/>
        <end position="812"/>
    </location>
</feature>
<feature type="compositionally biased region" description="Polar residues" evidence="2">
    <location>
        <begin position="763"/>
        <end position="781"/>
    </location>
</feature>
<name>A0A2R2MJD7_LINAN</name>
<feature type="region of interest" description="Disordered" evidence="2">
    <location>
        <begin position="1373"/>
        <end position="1394"/>
    </location>
</feature>
<feature type="compositionally biased region" description="Basic and acidic residues" evidence="2">
    <location>
        <begin position="913"/>
        <end position="922"/>
    </location>
</feature>
<sequence>MEGTVTTVGLNEEPEWCEGCQALRRELTQLQSEHELNYTTLKQKIISTDLLIKKFSSKCQEYEAQGRKLEEVSKLLETYQRDCGSLEARLMTSLQELEPLKEARTRLEKSKAKLEKEVQNLRDKLSAAEVTCRQFSQANEELMKQQKGAAEGDQKTTNKKIQILESSIKKKDETISKIKGESSSLRSALAKERSAHKRLSQSYEKNKIKLEHYYQILRENGLIPRQTKDRGGGDDDRPVGDTLPVDDDTDKEQSSSASTKPLPLPGPVKPAMGSSVELKNPKTKNISKAPLVPPVPLPVLPSTGEHVVPAMAKKDEDADDEEMESFFFSLMPPISPLPGSPCVMGPVGHISTLDSSSDDESYGEENCDGGSESESLAEIASKIETEFKDTLKNSPCRPTPLQLSSPPNHHLRRSPRLQSPQQQSPRQLSPRKPGPRRLGSLVKLLGSSMESSIESPAVMSSSAPFPFAHYTEGEVPVKVTASQSLATEEKVLQEDLMVSSSSSDEEDEIEDSATGCKVDDVPQNENVKEDVDVTVDDKSAVAKSMDTDCVDNSVKEHCGKETSKFGDGDEESIMKKEYSIDKHDKIGPSMKNTEKTTEKMLNKTINRPLSSSPTKILRTKRKHSVTEVEKDTINKVSALSDSESDVSEHSTFSRTPDGNIKRITRQSSKSEEAEDIDQHTSRGRRRTRSTCSSSSSVDLFKEPVQPVKKGKLLQSVDKESTSPVTPTRRCTRSSESHSQDEDSLPVNNPSIRQTRTRAKSESENPNQNSLMSDTPTLSLTGLETRVESHGKETVPRITTRKPLTRSAKAFESQSDNEVIMRKEARVGTRRITRSMSAPEDGANTSPLKELIDANSVSLFVDKSAKVLDSFGTEKEIIPTSESNVAMRLRKRPLVSTASKEDEDVIPKRRLRSHDKLSQSDDDLKSFKVDKDPLLMKPLRHNTDSESAIVSNNLDKKGHGDDKKLTVLDNTEKTEKAITLRNGSMESPAKKLKTLHRQASVGDPVPKSESAEVMAAEKATSDHQGAPPGKEAESDKRFLSAEKTDLISEDLLKSRRMTRTQIKTIEKTKSRHQTVNRSEGSYSILQGDEDSNKQSMRDVGGSHDDDISKPETGLNTKTTDSDPNSETVQAVTLSSSLTSLCSQAVGMASSVIQKLTYVPSTTGQVFQQPPSIVRVSQSAVTVVSPETSGIPATGSLVSSRSSTPSVASSVSVSHISAGRDSPVSPLHGSPIHMSPVAERMSPVQSDREGEREEISPLSPLPPSPTQQGEPLSPLPSSPTNNPVDAPQLSAMLDPPSTGTEPERPASVSSQDNLEAFMRSLREPLLSPLRSALTPLPVPISPLPQTPKPHRLVAGRKSQVHKSPCNFHSQVPPGAVQVKPKHPETLPQQTSNTNDSCRDKTKIILTEMGSGAMSSQAAALQILRNQSKSQETERCKDALRSTNQGHVQANRKMSDLRSRLKQMNKDSHAFKPRVQHTSAMLDPKTDMPGQSGSSSFGGQGHELRSNGPQVSVSDNAQIEAVEDGTDCLGKNKRKKRKAKQRKKKVNDLAAGDGDKAEEISVEPKTTKPEAGSQKLSELQEKVVPHKPKVLQRHETQKQLEVTVQECFTCYLKIKKPNKRADIICQDILSSLRSPHILADVLLKATLTWGAASFTARAMIDRLLKLLEKKESDMTSQLYGHCVLGRPPTEPVLATYEQRTLELLSVLHKKDNMNDLLGHVSSLVLKVLMSKSGLSLSQRLGLVRVYTALCRMQGNVESARVWLYWCMYNNTPGFSTVAVTMAGVWPHLLTKAERDVPSILSVMEYLVMKTLAVEQPKLIMCMTSLCKWTQPSHDAMQLGRDIIGQVRRTAAEDRENKKAILFEQQKALELLCVHEGWQWTNNTLIRELLWPVLQEWGAQQPPTPSSNMVVEFALRMMGLVSCHCPPEHASSAHEIMKTLYTFLKSAQQSGGVVSWSIQTAVFESLLYLAPFSPELVSTACNSWGKENKDRMTEGMLGKVRGFYQCYMNKCPVLTLPDFVKASL</sequence>
<evidence type="ECO:0000313" key="5">
    <source>
        <dbReference type="RefSeq" id="XP_023930336.1"/>
    </source>
</evidence>
<feature type="compositionally biased region" description="Polar residues" evidence="2">
    <location>
        <begin position="1112"/>
        <end position="1125"/>
    </location>
</feature>
<feature type="region of interest" description="Disordered" evidence="2">
    <location>
        <begin position="894"/>
        <end position="922"/>
    </location>
</feature>
<reference evidence="5" key="2">
    <citation type="submission" date="2025-08" db="UniProtKB">
        <authorList>
            <consortium name="RefSeq"/>
        </authorList>
    </citation>
    <scope>IDENTIFICATION</scope>
</reference>
<keyword evidence="4" id="KW-1185">Reference proteome</keyword>
<dbReference type="Proteomes" id="UP000085678">
    <property type="component" value="Unplaced"/>
</dbReference>
<feature type="region of interest" description="Disordered" evidence="2">
    <location>
        <begin position="224"/>
        <end position="303"/>
    </location>
</feature>
<dbReference type="GeneID" id="106168898"/>
<proteinExistence type="predicted"/>
<feature type="compositionally biased region" description="Low complexity" evidence="2">
    <location>
        <begin position="416"/>
        <end position="431"/>
    </location>
</feature>
<feature type="domain" description="Little elongation complex subunit 1 C-terminal" evidence="3">
    <location>
        <begin position="1858"/>
        <end position="1988"/>
    </location>
</feature>
<organism evidence="4 5">
    <name type="scientific">Lingula anatina</name>
    <name type="common">Brachiopod</name>
    <name type="synonym">Lingula unguis</name>
    <dbReference type="NCBI Taxonomy" id="7574"/>
    <lineage>
        <taxon>Eukaryota</taxon>
        <taxon>Metazoa</taxon>
        <taxon>Spiralia</taxon>
        <taxon>Lophotrochozoa</taxon>
        <taxon>Brachiopoda</taxon>
        <taxon>Linguliformea</taxon>
        <taxon>Lingulata</taxon>
        <taxon>Lingulida</taxon>
        <taxon>Linguloidea</taxon>
        <taxon>Lingulidae</taxon>
        <taxon>Lingula</taxon>
    </lineage>
</organism>
<feature type="compositionally biased region" description="Acidic residues" evidence="2">
    <location>
        <begin position="356"/>
        <end position="367"/>
    </location>
</feature>
<feature type="compositionally biased region" description="Basic and acidic residues" evidence="2">
    <location>
        <begin position="226"/>
        <end position="239"/>
    </location>
</feature>
<reference evidence="5" key="1">
    <citation type="journal article" date="2015" name="Nat. Commun.">
        <title>The Lingula genome provides insights into brachiopod evolution and the origin of phosphate biomineralization.</title>
        <authorList>
            <person name="Luo Y.J."/>
            <person name="Takeuchi T."/>
            <person name="Koyanagi R."/>
            <person name="Yamada L."/>
            <person name="Kanda M."/>
            <person name="Khalturina M."/>
            <person name="Fujie M."/>
            <person name="Yamasaki S.I."/>
            <person name="Endo K."/>
            <person name="Satoh N."/>
        </authorList>
    </citation>
    <scope>NUCLEOTIDE SEQUENCE</scope>
</reference>
<accession>A0A2R2MJD7</accession>
<feature type="compositionally biased region" description="Basic and acidic residues" evidence="2">
    <location>
        <begin position="784"/>
        <end position="794"/>
    </location>
</feature>
<feature type="compositionally biased region" description="Polar residues" evidence="2">
    <location>
        <begin position="1384"/>
        <end position="1393"/>
    </location>
</feature>
<feature type="compositionally biased region" description="Basic and acidic residues" evidence="2">
    <location>
        <begin position="583"/>
        <end position="601"/>
    </location>
</feature>
<dbReference type="Pfam" id="PF25817">
    <property type="entry name" value="ICE1_C"/>
    <property type="match status" value="1"/>
</dbReference>
<protein>
    <submittedName>
        <fullName evidence="5">Uncharacterized protein LOC106168898 isoform X1</fullName>
    </submittedName>
</protein>
<feature type="compositionally biased region" description="Basic and acidic residues" evidence="2">
    <location>
        <begin position="624"/>
        <end position="633"/>
    </location>
</feature>
<feature type="region of interest" description="Disordered" evidence="2">
    <location>
        <begin position="994"/>
        <end position="1040"/>
    </location>
</feature>
<feature type="compositionally biased region" description="Basic and acidic residues" evidence="2">
    <location>
        <begin position="1244"/>
        <end position="1253"/>
    </location>
</feature>
<feature type="compositionally biased region" description="Polar residues" evidence="2">
    <location>
        <begin position="603"/>
        <end position="614"/>
    </location>
</feature>
<feature type="region of interest" description="Disordered" evidence="2">
    <location>
        <begin position="1527"/>
        <end position="1573"/>
    </location>
</feature>
<feature type="region of interest" description="Disordered" evidence="2">
    <location>
        <begin position="495"/>
        <end position="531"/>
    </location>
</feature>
<feature type="compositionally biased region" description="Basic residues" evidence="2">
    <location>
        <begin position="1528"/>
        <end position="1542"/>
    </location>
</feature>
<feature type="compositionally biased region" description="Basic and acidic residues" evidence="2">
    <location>
        <begin position="668"/>
        <end position="680"/>
    </location>
</feature>